<protein>
    <submittedName>
        <fullName evidence="3">ATPase</fullName>
    </submittedName>
</protein>
<evidence type="ECO:0000256" key="1">
    <source>
        <dbReference type="ARBA" id="ARBA00006817"/>
    </source>
</evidence>
<gene>
    <name evidence="3" type="ORF">A2527_04175</name>
</gene>
<dbReference type="SUPFAM" id="SSF55961">
    <property type="entry name" value="Bet v1-like"/>
    <property type="match status" value="1"/>
</dbReference>
<evidence type="ECO:0000259" key="2">
    <source>
        <dbReference type="Pfam" id="PF08327"/>
    </source>
</evidence>
<name>A0A1F6GFB6_9PROT</name>
<dbReference type="STRING" id="1817772.A2527_04175"/>
<feature type="domain" description="Activator of Hsp90 ATPase homologue 1/2-like C-terminal" evidence="2">
    <location>
        <begin position="22"/>
        <end position="156"/>
    </location>
</feature>
<dbReference type="EMBL" id="MFNE01000010">
    <property type="protein sequence ID" value="OGG96758.1"/>
    <property type="molecule type" value="Genomic_DNA"/>
</dbReference>
<dbReference type="Proteomes" id="UP000178449">
    <property type="component" value="Unassembled WGS sequence"/>
</dbReference>
<dbReference type="Pfam" id="PF08327">
    <property type="entry name" value="AHSA1"/>
    <property type="match status" value="1"/>
</dbReference>
<dbReference type="InterPro" id="IPR013538">
    <property type="entry name" value="ASHA1/2-like_C"/>
</dbReference>
<sequence>MQPKIATEIINNQVIYRRFIEAPVELVFAAWSEPERLAKWWGPDGFTLSTQAQEFAKGGFWIFIMHGPDGHDYKNKIQYLEIDRPRLISYRHLGDGEEEPNVQFLSRITFAPVKGGTDLTMTQEFPSKAELERVEQKYGAIKGGQQHVENLATYLKTAVQAGL</sequence>
<accession>A0A1F6GFB6</accession>
<proteinExistence type="inferred from homology"/>
<reference evidence="3 4" key="1">
    <citation type="journal article" date="2016" name="Nat. Commun.">
        <title>Thousands of microbial genomes shed light on interconnected biogeochemical processes in an aquifer system.</title>
        <authorList>
            <person name="Anantharaman K."/>
            <person name="Brown C.T."/>
            <person name="Hug L.A."/>
            <person name="Sharon I."/>
            <person name="Castelle C.J."/>
            <person name="Probst A.J."/>
            <person name="Thomas B.C."/>
            <person name="Singh A."/>
            <person name="Wilkins M.J."/>
            <person name="Karaoz U."/>
            <person name="Brodie E.L."/>
            <person name="Williams K.H."/>
            <person name="Hubbard S.S."/>
            <person name="Banfield J.F."/>
        </authorList>
    </citation>
    <scope>NUCLEOTIDE SEQUENCE [LARGE SCALE GENOMIC DNA]</scope>
</reference>
<organism evidence="3 4">
    <name type="scientific">Candidatus Lambdaproteobacteria bacterium RIFOXYD2_FULL_50_16</name>
    <dbReference type="NCBI Taxonomy" id="1817772"/>
    <lineage>
        <taxon>Bacteria</taxon>
        <taxon>Pseudomonadati</taxon>
        <taxon>Pseudomonadota</taxon>
        <taxon>Candidatus Lambdaproteobacteria</taxon>
    </lineage>
</organism>
<evidence type="ECO:0000313" key="4">
    <source>
        <dbReference type="Proteomes" id="UP000178449"/>
    </source>
</evidence>
<dbReference type="AlphaFoldDB" id="A0A1F6GFB6"/>
<comment type="caution">
    <text evidence="3">The sequence shown here is derived from an EMBL/GenBank/DDBJ whole genome shotgun (WGS) entry which is preliminary data.</text>
</comment>
<dbReference type="InterPro" id="IPR023393">
    <property type="entry name" value="START-like_dom_sf"/>
</dbReference>
<dbReference type="Gene3D" id="3.30.530.20">
    <property type="match status" value="1"/>
</dbReference>
<evidence type="ECO:0000313" key="3">
    <source>
        <dbReference type="EMBL" id="OGG96758.1"/>
    </source>
</evidence>
<comment type="similarity">
    <text evidence="1">Belongs to the AHA1 family.</text>
</comment>
<dbReference type="CDD" id="cd08894">
    <property type="entry name" value="SRPBCC_CalC_Aha1-like_1"/>
    <property type="match status" value="1"/>
</dbReference>